<dbReference type="Proteomes" id="UP001519272">
    <property type="component" value="Unassembled WGS sequence"/>
</dbReference>
<organism evidence="2 3">
    <name type="scientific">Paenibacillus turicensis</name>
    <dbReference type="NCBI Taxonomy" id="160487"/>
    <lineage>
        <taxon>Bacteria</taxon>
        <taxon>Bacillati</taxon>
        <taxon>Bacillota</taxon>
        <taxon>Bacilli</taxon>
        <taxon>Bacillales</taxon>
        <taxon>Paenibacillaceae</taxon>
        <taxon>Paenibacillus</taxon>
    </lineage>
</organism>
<proteinExistence type="predicted"/>
<evidence type="ECO:0000313" key="3">
    <source>
        <dbReference type="Proteomes" id="UP001519272"/>
    </source>
</evidence>
<dbReference type="Pfam" id="PF05133">
    <property type="entry name" value="SPP1_portal"/>
    <property type="match status" value="1"/>
</dbReference>
<dbReference type="InterPro" id="IPR021145">
    <property type="entry name" value="Portal_protein_SPP1_Gp6-like"/>
</dbReference>
<evidence type="ECO:0000256" key="1">
    <source>
        <dbReference type="SAM" id="MobiDB-lite"/>
    </source>
</evidence>
<evidence type="ECO:0000313" key="2">
    <source>
        <dbReference type="EMBL" id="MBP1906816.1"/>
    </source>
</evidence>
<gene>
    <name evidence="2" type="ORF">J2Z32_003480</name>
</gene>
<feature type="compositionally biased region" description="Polar residues" evidence="1">
    <location>
        <begin position="482"/>
        <end position="492"/>
    </location>
</feature>
<dbReference type="InterPro" id="IPR006428">
    <property type="entry name" value="Portal_SPP1-type"/>
</dbReference>
<sequence>MTFFNGPTETDVIINNLNINAPMGIDKIVYNAVKDWLKSHQLAWMIIGEQYYKDHPDIKKRRKMAIGPDGNMIEVTNVANNKLHHNFTKKLIDQKVGYLLSKPITAQADDETYEEILSKDYFDKNFMRLIQRIGKESIQKGIAWLHPYYDEQGQFKLKRMPANEIIPLWRDSDHTELESVIRVYQYITYEAEERKEITRVEHWTKDGVMRLVYEKDRVVPDASYGANWCSPHAKLVNPDKKEIPHNWNKVPFVCFKYNDEELPLIHQIKSLIDDYDKQKSDNSNALEDAPNSIFVLKNLDGQDLGEFRRNLSVYRAVKVTDDGGVDTKDINLNTDAYKAHQDQNRRDIYEFGRGVDSQSDILGNDKSGKALKFVYADLDLDCNMIETEYQWSLEQLLFFINTDILNRYRKDYSNEEVTFIFNRDIIINETEAIENAAKSKGVISDETIVANHPWTTNVQEELDRIQQEQTDSYTDYPDLNSPDPQVTNDEVR</sequence>
<reference evidence="2 3" key="1">
    <citation type="submission" date="2021-03" db="EMBL/GenBank/DDBJ databases">
        <title>Genomic Encyclopedia of Type Strains, Phase IV (KMG-IV): sequencing the most valuable type-strain genomes for metagenomic binning, comparative biology and taxonomic classification.</title>
        <authorList>
            <person name="Goeker M."/>
        </authorList>
    </citation>
    <scope>NUCLEOTIDE SEQUENCE [LARGE SCALE GENOMIC DNA]</scope>
    <source>
        <strain evidence="2 3">DSM 14349</strain>
    </source>
</reference>
<keyword evidence="3" id="KW-1185">Reference proteome</keyword>
<protein>
    <submittedName>
        <fullName evidence="2">SPP1 family phage portal protein</fullName>
    </submittedName>
</protein>
<accession>A0ABS4FW54</accession>
<name>A0ABS4FW54_9BACL</name>
<dbReference type="EMBL" id="JAGGKG010000018">
    <property type="protein sequence ID" value="MBP1906816.1"/>
    <property type="molecule type" value="Genomic_DNA"/>
</dbReference>
<feature type="region of interest" description="Disordered" evidence="1">
    <location>
        <begin position="466"/>
        <end position="492"/>
    </location>
</feature>
<dbReference type="NCBIfam" id="TIGR01538">
    <property type="entry name" value="portal_SPP1"/>
    <property type="match status" value="1"/>
</dbReference>
<comment type="caution">
    <text evidence="2">The sequence shown here is derived from an EMBL/GenBank/DDBJ whole genome shotgun (WGS) entry which is preliminary data.</text>
</comment>
<dbReference type="RefSeq" id="WP_210090406.1">
    <property type="nucleotide sequence ID" value="NZ_JAGGKG010000018.1"/>
</dbReference>